<dbReference type="Proteomes" id="UP001302719">
    <property type="component" value="Chromosome"/>
</dbReference>
<dbReference type="InterPro" id="IPR051082">
    <property type="entry name" value="Pentapeptide-BTB/POZ_domain"/>
</dbReference>
<keyword evidence="2" id="KW-1185">Reference proteome</keyword>
<dbReference type="RefSeq" id="WP_312645720.1">
    <property type="nucleotide sequence ID" value="NZ_CP116967.1"/>
</dbReference>
<dbReference type="AlphaFoldDB" id="A0AA96GCH6"/>
<dbReference type="PANTHER" id="PTHR14136">
    <property type="entry name" value="BTB_POZ DOMAIN-CONTAINING PROTEIN KCTD9"/>
    <property type="match status" value="1"/>
</dbReference>
<sequence>MKPKLTNNPMYTLLRDGKITEFNARFKSGEKPDLSNCDFRNVDLRGIEAAGMDFRGSYFRQADLRGVDLSQCNLEGASIHGTKISGTLFPKELSAPEILLSNQQGTRMRYGV</sequence>
<dbReference type="SUPFAM" id="SSF141571">
    <property type="entry name" value="Pentapeptide repeat-like"/>
    <property type="match status" value="1"/>
</dbReference>
<gene>
    <name evidence="1" type="ORF">PP769_04660</name>
</gene>
<accession>A0AA96GCH6</accession>
<evidence type="ECO:0000313" key="1">
    <source>
        <dbReference type="EMBL" id="WNM59061.1"/>
    </source>
</evidence>
<protein>
    <submittedName>
        <fullName evidence="1">Pentapeptide repeat-containing protein</fullName>
    </submittedName>
</protein>
<proteinExistence type="predicted"/>
<organism evidence="1 2">
    <name type="scientific">Candidatus Nitrospira allomarina</name>
    <dbReference type="NCBI Taxonomy" id="3020900"/>
    <lineage>
        <taxon>Bacteria</taxon>
        <taxon>Pseudomonadati</taxon>
        <taxon>Nitrospirota</taxon>
        <taxon>Nitrospiria</taxon>
        <taxon>Nitrospirales</taxon>
        <taxon>Nitrospiraceae</taxon>
        <taxon>Nitrospira</taxon>
    </lineage>
</organism>
<dbReference type="InterPro" id="IPR001646">
    <property type="entry name" value="5peptide_repeat"/>
</dbReference>
<dbReference type="Gene3D" id="2.160.20.80">
    <property type="entry name" value="E3 ubiquitin-protein ligase SopA"/>
    <property type="match status" value="1"/>
</dbReference>
<dbReference type="Pfam" id="PF00805">
    <property type="entry name" value="Pentapeptide"/>
    <property type="match status" value="1"/>
</dbReference>
<name>A0AA96GCH6_9BACT</name>
<dbReference type="KEGG" id="nall:PP769_04660"/>
<dbReference type="EMBL" id="CP116967">
    <property type="protein sequence ID" value="WNM59061.1"/>
    <property type="molecule type" value="Genomic_DNA"/>
</dbReference>
<evidence type="ECO:0000313" key="2">
    <source>
        <dbReference type="Proteomes" id="UP001302719"/>
    </source>
</evidence>
<reference evidence="1 2" key="1">
    <citation type="submission" date="2023-01" db="EMBL/GenBank/DDBJ databases">
        <title>Cultivation and genomic characterization of new, ubiquitous marine nitrite-oxidizing bacteria from the Nitrospirales.</title>
        <authorList>
            <person name="Mueller A.J."/>
            <person name="Daebeler A."/>
            <person name="Herbold C.W."/>
            <person name="Kirkegaard R.H."/>
            <person name="Daims H."/>
        </authorList>
    </citation>
    <scope>NUCLEOTIDE SEQUENCE [LARGE SCALE GENOMIC DNA]</scope>
    <source>
        <strain evidence="1 2">VA</strain>
    </source>
</reference>
<dbReference type="PANTHER" id="PTHR14136:SF17">
    <property type="entry name" value="BTB_POZ DOMAIN-CONTAINING PROTEIN KCTD9"/>
    <property type="match status" value="1"/>
</dbReference>